<dbReference type="GO" id="GO:0008289">
    <property type="term" value="F:lipid binding"/>
    <property type="evidence" value="ECO:0007669"/>
    <property type="project" value="UniProtKB-KW"/>
</dbReference>
<evidence type="ECO:0000256" key="16">
    <source>
        <dbReference type="ARBA" id="ARBA00023157"/>
    </source>
</evidence>
<dbReference type="InterPro" id="IPR045817">
    <property type="entry name" value="OPA1_C"/>
</dbReference>
<dbReference type="PROSITE" id="PS51718">
    <property type="entry name" value="G_DYNAMIN_2"/>
    <property type="match status" value="1"/>
</dbReference>
<dbReference type="EC" id="3.6.5.5" evidence="3"/>
<evidence type="ECO:0000256" key="6">
    <source>
        <dbReference type="ARBA" id="ARBA00022741"/>
    </source>
</evidence>
<dbReference type="OrthoDB" id="415706at2759"/>
<sequence>MYDSYKDKWDKLVSSLPELPNFGWLKNFFSKENLPELPDLPDISMNKDLKDFLSAAQEYLQNTLESEAGPPIVAAAVKQNNVKPDNEEKEKLHRRLEKSSEELLDMQQRYQHEVDRLTQENKNLRKEILLLKGEPVVSTRHIKRSLIDMYSDVLDLLSEYDANYNTTDNLPRVVVVGDQSSGKTSVLEMIAQARIFPRGSGEMMTRAPVMVTLSEGPNHMAYFKGSSHEYDLTQETQLQALRHEVERRMKNSVKEGKTVSQEVISMNVKGPGLQRMVLVDLPGIIGTRTSGMAADTKDSIYNMSKLYMQNPNAIILCIQDGSIDAERSNVTELANIMDPQGKRTIFVLTKVDLAEQNEASPSRIKQILEGRLFPMKALGYFAVITGTGNPSESIEAIKSYEEEMFRHSKLFKSGVFKASQMTTQNLSFAVSNCFWKMVRESIEQQADLFKAKKFNLEAEWKNQFPKIRELDRDELFEKARAEILDDVLSLHDITPKEWEKKLYERMWQTISPHVVDDIYVAAAQNNNPGKFNTIVDIKLKHWAEKSLANTSIQVGWDTLFDEVSKALESSNEVNRRDSHSPLFEMLKSSVKHHCTTNHQWLHKAEESLKVMQMTALEDWSVSDKLEWDAATKFLEVTLQSQLNEASKKLYDLTGPGKTERWLYWKYRSTEQELCSYARDELQKLFQIDEKHGPELAEDELTTVRKNLEALNVNVDHNLIKRTWQHMHREQFIQRAILDAQECRKGFYHRDSIKTDLQCNDVVLFWRIQKMLQITGNSLRQQIMNFEARRLEKDVKLVLDEIYSDPTRKVALITGRQVELAEELKRVRHIQESLEQFIDALSREK</sequence>
<dbReference type="InterPro" id="IPR030381">
    <property type="entry name" value="G_DYNAMIN_dom"/>
</dbReference>
<evidence type="ECO:0000313" key="20">
    <source>
        <dbReference type="Proteomes" id="UP001152795"/>
    </source>
</evidence>
<evidence type="ECO:0000256" key="17">
    <source>
        <dbReference type="ARBA" id="ARBA00044791"/>
    </source>
</evidence>
<dbReference type="PRINTS" id="PR00195">
    <property type="entry name" value="DYNAMIN"/>
</dbReference>
<evidence type="ECO:0000256" key="1">
    <source>
        <dbReference type="ARBA" id="ARBA00004434"/>
    </source>
</evidence>
<dbReference type="GO" id="GO:0005525">
    <property type="term" value="F:GTP binding"/>
    <property type="evidence" value="ECO:0007669"/>
    <property type="project" value="UniProtKB-KW"/>
</dbReference>
<keyword evidence="11" id="KW-0175">Coiled coil</keyword>
<comment type="subcellular location">
    <subcellularLocation>
        <location evidence="1">Mitochondrion inner membrane</location>
        <topology evidence="1">Single-pass membrane protein</topology>
    </subcellularLocation>
    <subcellularLocation>
        <location evidence="2">Mitochondrion intermembrane space</location>
    </subcellularLocation>
</comment>
<dbReference type="Pfam" id="PF00350">
    <property type="entry name" value="Dynamin_N"/>
    <property type="match status" value="1"/>
</dbReference>
<dbReference type="InterPro" id="IPR001401">
    <property type="entry name" value="Dynamin_GTPase"/>
</dbReference>
<dbReference type="FunFam" id="3.40.50.300:FF:000171">
    <property type="entry name" value="Dynamin-like 120 kDa protein, mitochondrial"/>
    <property type="match status" value="1"/>
</dbReference>
<organism evidence="19 20">
    <name type="scientific">Paramuricea clavata</name>
    <name type="common">Red gorgonian</name>
    <name type="synonym">Violescent sea-whip</name>
    <dbReference type="NCBI Taxonomy" id="317549"/>
    <lineage>
        <taxon>Eukaryota</taxon>
        <taxon>Metazoa</taxon>
        <taxon>Cnidaria</taxon>
        <taxon>Anthozoa</taxon>
        <taxon>Octocorallia</taxon>
        <taxon>Malacalcyonacea</taxon>
        <taxon>Plexauridae</taxon>
        <taxon>Paramuricea</taxon>
    </lineage>
</organism>
<keyword evidence="7" id="KW-0999">Mitochondrion inner membrane</keyword>
<evidence type="ECO:0000256" key="2">
    <source>
        <dbReference type="ARBA" id="ARBA00004569"/>
    </source>
</evidence>
<evidence type="ECO:0000256" key="18">
    <source>
        <dbReference type="ARBA" id="ARBA00048040"/>
    </source>
</evidence>
<keyword evidence="4" id="KW-0812">Transmembrane</keyword>
<keyword evidence="15" id="KW-0472">Membrane</keyword>
<dbReference type="SUPFAM" id="SSF52540">
    <property type="entry name" value="P-loop containing nucleoside triphosphate hydrolases"/>
    <property type="match status" value="1"/>
</dbReference>
<keyword evidence="10" id="KW-1133">Transmembrane helix</keyword>
<dbReference type="GO" id="GO:0008053">
    <property type="term" value="P:mitochondrial fusion"/>
    <property type="evidence" value="ECO:0007669"/>
    <property type="project" value="TreeGrafter"/>
</dbReference>
<dbReference type="EMBL" id="CACRXK020000421">
    <property type="protein sequence ID" value="CAB3981719.1"/>
    <property type="molecule type" value="Genomic_DNA"/>
</dbReference>
<dbReference type="GO" id="GO:0008017">
    <property type="term" value="F:microtubule binding"/>
    <property type="evidence" value="ECO:0007669"/>
    <property type="project" value="TreeGrafter"/>
</dbReference>
<accession>A0A7D9HCY7</accession>
<evidence type="ECO:0000256" key="4">
    <source>
        <dbReference type="ARBA" id="ARBA00022692"/>
    </source>
</evidence>
<comment type="caution">
    <text evidence="19">The sequence shown here is derived from an EMBL/GenBank/DDBJ whole genome shotgun (WGS) entry which is preliminary data.</text>
</comment>
<proteinExistence type="predicted"/>
<evidence type="ECO:0000256" key="10">
    <source>
        <dbReference type="ARBA" id="ARBA00022989"/>
    </source>
</evidence>
<dbReference type="Proteomes" id="UP001152795">
    <property type="component" value="Unassembled WGS sequence"/>
</dbReference>
<reference evidence="19" key="1">
    <citation type="submission" date="2020-04" db="EMBL/GenBank/DDBJ databases">
        <authorList>
            <person name="Alioto T."/>
            <person name="Alioto T."/>
            <person name="Gomez Garrido J."/>
        </authorList>
    </citation>
    <scope>NUCLEOTIDE SEQUENCE</scope>
    <source>
        <strain evidence="19">A484AB</strain>
    </source>
</reference>
<dbReference type="GO" id="GO:0005743">
    <property type="term" value="C:mitochondrial inner membrane"/>
    <property type="evidence" value="ECO:0007669"/>
    <property type="project" value="UniProtKB-SubCell"/>
</dbReference>
<name>A0A7D9HCY7_PARCT</name>
<keyword evidence="5" id="KW-0053">Apoptosis</keyword>
<keyword evidence="8" id="KW-0378">Hydrolase</keyword>
<dbReference type="GO" id="GO:0000266">
    <property type="term" value="P:mitochondrial fission"/>
    <property type="evidence" value="ECO:0007669"/>
    <property type="project" value="TreeGrafter"/>
</dbReference>
<keyword evidence="14" id="KW-0342">GTP-binding</keyword>
<keyword evidence="20" id="KW-1185">Reference proteome</keyword>
<dbReference type="GO" id="GO:0006915">
    <property type="term" value="P:apoptotic process"/>
    <property type="evidence" value="ECO:0007669"/>
    <property type="project" value="UniProtKB-KW"/>
</dbReference>
<dbReference type="GO" id="GO:0016559">
    <property type="term" value="P:peroxisome fission"/>
    <property type="evidence" value="ECO:0007669"/>
    <property type="project" value="TreeGrafter"/>
</dbReference>
<keyword evidence="13" id="KW-0496">Mitochondrion</keyword>
<evidence type="ECO:0000256" key="3">
    <source>
        <dbReference type="ARBA" id="ARBA00011980"/>
    </source>
</evidence>
<evidence type="ECO:0000256" key="8">
    <source>
        <dbReference type="ARBA" id="ARBA00022801"/>
    </source>
</evidence>
<evidence type="ECO:0000256" key="7">
    <source>
        <dbReference type="ARBA" id="ARBA00022792"/>
    </source>
</evidence>
<dbReference type="InterPro" id="IPR045063">
    <property type="entry name" value="Dynamin_N"/>
</dbReference>
<dbReference type="CDD" id="cd08771">
    <property type="entry name" value="DLP_1"/>
    <property type="match status" value="1"/>
</dbReference>
<keyword evidence="16" id="KW-1015">Disulfide bond</keyword>
<dbReference type="PANTHER" id="PTHR11566:SF67">
    <property type="entry name" value="DYNAMIN-LIKE 120 KDA PROTEIN, MITOCHONDRIAL"/>
    <property type="match status" value="1"/>
</dbReference>
<keyword evidence="12" id="KW-0446">Lipid-binding</keyword>
<dbReference type="InterPro" id="IPR022812">
    <property type="entry name" value="Dynamin"/>
</dbReference>
<dbReference type="GO" id="GO:0006897">
    <property type="term" value="P:endocytosis"/>
    <property type="evidence" value="ECO:0007669"/>
    <property type="project" value="TreeGrafter"/>
</dbReference>
<dbReference type="AlphaFoldDB" id="A0A7D9HCY7"/>
<dbReference type="GO" id="GO:0003924">
    <property type="term" value="F:GTPase activity"/>
    <property type="evidence" value="ECO:0007669"/>
    <property type="project" value="InterPro"/>
</dbReference>
<evidence type="ECO:0000256" key="12">
    <source>
        <dbReference type="ARBA" id="ARBA00023121"/>
    </source>
</evidence>
<evidence type="ECO:0000256" key="15">
    <source>
        <dbReference type="ARBA" id="ARBA00023136"/>
    </source>
</evidence>
<keyword evidence="6" id="KW-0547">Nucleotide-binding</keyword>
<evidence type="ECO:0000256" key="9">
    <source>
        <dbReference type="ARBA" id="ARBA00022946"/>
    </source>
</evidence>
<dbReference type="SMART" id="SM00053">
    <property type="entry name" value="DYNc"/>
    <property type="match status" value="1"/>
</dbReference>
<protein>
    <recommendedName>
        <fullName evidence="17">Dynamin-like GTPase OPA1, mitochondrial</fullName>
        <ecNumber evidence="3">3.6.5.5</ecNumber>
    </recommendedName>
</protein>
<evidence type="ECO:0000256" key="13">
    <source>
        <dbReference type="ARBA" id="ARBA00023128"/>
    </source>
</evidence>
<evidence type="ECO:0000256" key="14">
    <source>
        <dbReference type="ARBA" id="ARBA00023134"/>
    </source>
</evidence>
<dbReference type="GO" id="GO:0048312">
    <property type="term" value="P:intracellular distribution of mitochondria"/>
    <property type="evidence" value="ECO:0007669"/>
    <property type="project" value="TreeGrafter"/>
</dbReference>
<dbReference type="GO" id="GO:0005758">
    <property type="term" value="C:mitochondrial intermembrane space"/>
    <property type="evidence" value="ECO:0007669"/>
    <property type="project" value="UniProtKB-SubCell"/>
</dbReference>
<evidence type="ECO:0000313" key="19">
    <source>
        <dbReference type="EMBL" id="CAB3981719.1"/>
    </source>
</evidence>
<dbReference type="Gene3D" id="3.40.50.300">
    <property type="entry name" value="P-loop containing nucleotide triphosphate hydrolases"/>
    <property type="match status" value="1"/>
</dbReference>
<dbReference type="Pfam" id="PF19434">
    <property type="entry name" value="OPA1_C"/>
    <property type="match status" value="1"/>
</dbReference>
<evidence type="ECO:0000256" key="11">
    <source>
        <dbReference type="ARBA" id="ARBA00023054"/>
    </source>
</evidence>
<dbReference type="PANTHER" id="PTHR11566">
    <property type="entry name" value="DYNAMIN"/>
    <property type="match status" value="1"/>
</dbReference>
<keyword evidence="9" id="KW-0809">Transit peptide</keyword>
<evidence type="ECO:0000256" key="5">
    <source>
        <dbReference type="ARBA" id="ARBA00022703"/>
    </source>
</evidence>
<gene>
    <name evidence="19" type="ORF">PACLA_8A024132</name>
</gene>
<comment type="catalytic activity">
    <reaction evidence="18">
        <text>GTP + H2O = GDP + phosphate + H(+)</text>
        <dbReference type="Rhea" id="RHEA:19669"/>
        <dbReference type="ChEBI" id="CHEBI:15377"/>
        <dbReference type="ChEBI" id="CHEBI:15378"/>
        <dbReference type="ChEBI" id="CHEBI:37565"/>
        <dbReference type="ChEBI" id="CHEBI:43474"/>
        <dbReference type="ChEBI" id="CHEBI:58189"/>
        <dbReference type="EC" id="3.6.5.5"/>
    </reaction>
</comment>
<dbReference type="InterPro" id="IPR027417">
    <property type="entry name" value="P-loop_NTPase"/>
</dbReference>
<dbReference type="GO" id="GO:0005874">
    <property type="term" value="C:microtubule"/>
    <property type="evidence" value="ECO:0007669"/>
    <property type="project" value="TreeGrafter"/>
</dbReference>